<sequence length="272" mass="29182">MRSPLIRFACAFLCMTAIVPGATAAPVERFGDLEAGIESFPRIKNLWGAQNLTFVPRPDGRGKIMRVFVPQGAIDPGSMRKRGLPPGGAGFKTQVFPAGERHALLSYSVRFADNVDFARGGKLPGLYGGSGNSGGKIPDGRDGFSFRLMWGEGGRGSVYAYLPTSVKYGTSLVRHRFHFKKGVWHRVVQEVVLNDPGQANGVVRMWFDGVAVGEATGLVVRTDDALKVDGMFFDVFYGGNDDTWAPSVDTTIEFADFVVRAGGAAPASAATN</sequence>
<dbReference type="PANTHER" id="PTHR40124:SF1">
    <property type="entry name" value="DISAGGREGATASE RELATED REPEAT PROTEIN"/>
    <property type="match status" value="1"/>
</dbReference>
<evidence type="ECO:0000313" key="4">
    <source>
        <dbReference type="Proteomes" id="UP000887222"/>
    </source>
</evidence>
<evidence type="ECO:0000313" key="3">
    <source>
        <dbReference type="EMBL" id="GIZ52513.1"/>
    </source>
</evidence>
<dbReference type="InterPro" id="IPR048958">
    <property type="entry name" value="Polysacc_lyase_14"/>
</dbReference>
<keyword evidence="4" id="KW-1185">Reference proteome</keyword>
<dbReference type="PANTHER" id="PTHR40124">
    <property type="match status" value="1"/>
</dbReference>
<evidence type="ECO:0000256" key="1">
    <source>
        <dbReference type="SAM" id="SignalP"/>
    </source>
</evidence>
<dbReference type="Pfam" id="PF21294">
    <property type="entry name" value="Polysacc_lyase_14"/>
    <property type="match status" value="1"/>
</dbReference>
<evidence type="ECO:0000259" key="2">
    <source>
        <dbReference type="Pfam" id="PF21294"/>
    </source>
</evidence>
<name>A0ABQ4Q5W2_9BURK</name>
<accession>A0ABQ4Q5W2</accession>
<feature type="chain" id="PRO_5045709494" description="Polysaccharide lyase 14 domain-containing protein" evidence="1">
    <location>
        <begin position="25"/>
        <end position="272"/>
    </location>
</feature>
<feature type="domain" description="Polysaccharide lyase 14" evidence="2">
    <location>
        <begin position="61"/>
        <end position="257"/>
    </location>
</feature>
<proteinExistence type="predicted"/>
<keyword evidence="1" id="KW-0732">Signal</keyword>
<gene>
    <name evidence="3" type="ORF">NCCP691_25270</name>
</gene>
<protein>
    <recommendedName>
        <fullName evidence="2">Polysaccharide lyase 14 domain-containing protein</fullName>
    </recommendedName>
</protein>
<feature type="signal peptide" evidence="1">
    <location>
        <begin position="1"/>
        <end position="24"/>
    </location>
</feature>
<comment type="caution">
    <text evidence="3">The sequence shown here is derived from an EMBL/GenBank/DDBJ whole genome shotgun (WGS) entry which is preliminary data.</text>
</comment>
<reference evidence="3 4" key="1">
    <citation type="journal article" date="2022" name="Int. J. Syst. Evol. Microbiol.">
        <title>Noviherbaspirillum aridicola sp. nov., isolated from an arid soil in Pakistan.</title>
        <authorList>
            <person name="Khan I.U."/>
            <person name="Saqib M."/>
            <person name="Amin A."/>
            <person name="Hussain F."/>
            <person name="Li L."/>
            <person name="Liu Y.H."/>
            <person name="Fang B.Z."/>
            <person name="Ahmed I."/>
            <person name="Li W.J."/>
        </authorList>
    </citation>
    <scope>NUCLEOTIDE SEQUENCE [LARGE SCALE GENOMIC DNA]</scope>
    <source>
        <strain evidence="3 4">NCCP-691</strain>
    </source>
</reference>
<dbReference type="RefSeq" id="WP_220808871.1">
    <property type="nucleotide sequence ID" value="NZ_BPMK01000010.1"/>
</dbReference>
<dbReference type="EMBL" id="BPMK01000010">
    <property type="protein sequence ID" value="GIZ52513.1"/>
    <property type="molecule type" value="Genomic_DNA"/>
</dbReference>
<dbReference type="Gene3D" id="2.60.120.200">
    <property type="match status" value="1"/>
</dbReference>
<dbReference type="Proteomes" id="UP000887222">
    <property type="component" value="Unassembled WGS sequence"/>
</dbReference>
<organism evidence="3 4">
    <name type="scientific">Noviherbaspirillum aridicola</name>
    <dbReference type="NCBI Taxonomy" id="2849687"/>
    <lineage>
        <taxon>Bacteria</taxon>
        <taxon>Pseudomonadati</taxon>
        <taxon>Pseudomonadota</taxon>
        <taxon>Betaproteobacteria</taxon>
        <taxon>Burkholderiales</taxon>
        <taxon>Oxalobacteraceae</taxon>
        <taxon>Noviherbaspirillum</taxon>
    </lineage>
</organism>